<keyword evidence="2" id="KW-1185">Reference proteome</keyword>
<accession>A0A6A3CLK7</accession>
<name>A0A6A3CLK7_HIBSY</name>
<proteinExistence type="predicted"/>
<gene>
    <name evidence="1" type="ORF">F3Y22_tig00003041pilonHSYRG00552</name>
</gene>
<dbReference type="AlphaFoldDB" id="A0A6A3CLK7"/>
<dbReference type="Proteomes" id="UP000436088">
    <property type="component" value="Unassembled WGS sequence"/>
</dbReference>
<sequence>MKSTLLGRGGTTGGVGLLAAAVWSEKPAVVGGSCWNVKLLVGANWSREPTGSRLNNVDVDLFPSVISRMSSSHCELLLEMLILKRGVVDSTSYVMN</sequence>
<dbReference type="EMBL" id="VEPZ02000209">
    <property type="protein sequence ID" value="KAE8730013.1"/>
    <property type="molecule type" value="Genomic_DNA"/>
</dbReference>
<evidence type="ECO:0000313" key="2">
    <source>
        <dbReference type="Proteomes" id="UP000436088"/>
    </source>
</evidence>
<comment type="caution">
    <text evidence="1">The sequence shown here is derived from an EMBL/GenBank/DDBJ whole genome shotgun (WGS) entry which is preliminary data.</text>
</comment>
<reference evidence="1" key="1">
    <citation type="submission" date="2019-09" db="EMBL/GenBank/DDBJ databases">
        <title>Draft genome information of white flower Hibiscus syriacus.</title>
        <authorList>
            <person name="Kim Y.-M."/>
        </authorList>
    </citation>
    <scope>NUCLEOTIDE SEQUENCE [LARGE SCALE GENOMIC DNA]</scope>
    <source>
        <strain evidence="1">YM2019G1</strain>
    </source>
</reference>
<evidence type="ECO:0000313" key="1">
    <source>
        <dbReference type="EMBL" id="KAE8730013.1"/>
    </source>
</evidence>
<organism evidence="1 2">
    <name type="scientific">Hibiscus syriacus</name>
    <name type="common">Rose of Sharon</name>
    <dbReference type="NCBI Taxonomy" id="106335"/>
    <lineage>
        <taxon>Eukaryota</taxon>
        <taxon>Viridiplantae</taxon>
        <taxon>Streptophyta</taxon>
        <taxon>Embryophyta</taxon>
        <taxon>Tracheophyta</taxon>
        <taxon>Spermatophyta</taxon>
        <taxon>Magnoliopsida</taxon>
        <taxon>eudicotyledons</taxon>
        <taxon>Gunneridae</taxon>
        <taxon>Pentapetalae</taxon>
        <taxon>rosids</taxon>
        <taxon>malvids</taxon>
        <taxon>Malvales</taxon>
        <taxon>Malvaceae</taxon>
        <taxon>Malvoideae</taxon>
        <taxon>Hibiscus</taxon>
    </lineage>
</organism>
<protein>
    <submittedName>
        <fullName evidence="1">Uncharacterized protein</fullName>
    </submittedName>
</protein>